<name>A0A2P2IKF6_RHIMU</name>
<dbReference type="AlphaFoldDB" id="A0A2P2IKF6"/>
<evidence type="ECO:0000313" key="1">
    <source>
        <dbReference type="EMBL" id="MBW81699.1"/>
    </source>
</evidence>
<dbReference type="EMBL" id="GGEC01001216">
    <property type="protein sequence ID" value="MBW81699.1"/>
    <property type="molecule type" value="Transcribed_RNA"/>
</dbReference>
<accession>A0A2P2IKF6</accession>
<sequence length="49" mass="5702">MGDGPCGQIWRIFLCLEQIRLRKSKQSRGNKIWSNKEVSLIFLLLSQLP</sequence>
<protein>
    <submittedName>
        <fullName evidence="1">Uncharacterized protein</fullName>
    </submittedName>
</protein>
<proteinExistence type="predicted"/>
<organism evidence="1">
    <name type="scientific">Rhizophora mucronata</name>
    <name type="common">Asiatic mangrove</name>
    <dbReference type="NCBI Taxonomy" id="61149"/>
    <lineage>
        <taxon>Eukaryota</taxon>
        <taxon>Viridiplantae</taxon>
        <taxon>Streptophyta</taxon>
        <taxon>Embryophyta</taxon>
        <taxon>Tracheophyta</taxon>
        <taxon>Spermatophyta</taxon>
        <taxon>Magnoliopsida</taxon>
        <taxon>eudicotyledons</taxon>
        <taxon>Gunneridae</taxon>
        <taxon>Pentapetalae</taxon>
        <taxon>rosids</taxon>
        <taxon>fabids</taxon>
        <taxon>Malpighiales</taxon>
        <taxon>Rhizophoraceae</taxon>
        <taxon>Rhizophora</taxon>
    </lineage>
</organism>
<reference evidence="1" key="1">
    <citation type="submission" date="2018-02" db="EMBL/GenBank/DDBJ databases">
        <title>Rhizophora mucronata_Transcriptome.</title>
        <authorList>
            <person name="Meera S.P."/>
            <person name="Sreeshan A."/>
            <person name="Augustine A."/>
        </authorList>
    </citation>
    <scope>NUCLEOTIDE SEQUENCE</scope>
    <source>
        <tissue evidence="1">Leaf</tissue>
    </source>
</reference>